<dbReference type="Pfam" id="PF00270">
    <property type="entry name" value="DEAD"/>
    <property type="match status" value="2"/>
</dbReference>
<sequence length="565" mass="63895">MSEANPIVLVEELRTVLGRYIATTLPISRRYPRLAERFRHELQQQNLVDGPYVEALPDFEKGVSLNALLKRNGGFLNDALGVLPTANRALHRHQQLALEYAARDGKSLLVATGTGSGKTETFLYPIAHALLSDPEPEKPGVRALLIYPMNALANDQLYYRIAPLFGNYLARHSITFGRYTGQVKANTSHAEEESRLFENSKLMAVLDYPQHIPGNWMLTREEMLRDPPKVLITNYAMLEHLLLLPRNERLFSANALKCIVLDEIHTYHGAQATEVSFLLRKLKNRLGVNAPLQVFGTSASLADGADADEKLKAFARDLFGEEVHAVIRGKRIVHERLQRPTDREFSLSVQEWIRLGRVLEALAQLPETDRSTEMWHGYLEEHDLLRQNLQAAENEDLGPFLEKRFSENREARRVAALLDKPGVIHFSELAQRLFDSPLVTETAAERGQALSAVIRMGMVAQADKNGFPLLPGRYHLAVNGIEGVAVLPAADDEGWSQIRVARHHQSEEGRYYPLLVCRKCGQPYFEGYEESGHLHSRRPDHSDAAVERRVFWLGNTRRPRGRRGR</sequence>
<dbReference type="GO" id="GO:0003676">
    <property type="term" value="F:nucleic acid binding"/>
    <property type="evidence" value="ECO:0007669"/>
    <property type="project" value="InterPro"/>
</dbReference>
<dbReference type="Gene3D" id="3.40.50.300">
    <property type="entry name" value="P-loop containing nucleotide triphosphate hydrolases"/>
    <property type="match status" value="1"/>
</dbReference>
<dbReference type="EC" id="3.6.1.-" evidence="2"/>
<dbReference type="SUPFAM" id="SSF52540">
    <property type="entry name" value="P-loop containing nucleoside triphosphate hydrolases"/>
    <property type="match status" value="1"/>
</dbReference>
<protein>
    <submittedName>
        <fullName evidence="2">Dbp</fullName>
        <ecNumber evidence="2">3.6.1.-</ecNumber>
    </submittedName>
</protein>
<name>A0A1A8XVI2_9PROT</name>
<keyword evidence="3" id="KW-1185">Reference proteome</keyword>
<proteinExistence type="predicted"/>
<dbReference type="RefSeq" id="WP_186408425.1">
    <property type="nucleotide sequence ID" value="NZ_FLQX01000141.1"/>
</dbReference>
<accession>A0A1A8XVI2</accession>
<feature type="domain" description="Helicase ATP-binding" evidence="1">
    <location>
        <begin position="99"/>
        <end position="319"/>
    </location>
</feature>
<dbReference type="GO" id="GO:0036297">
    <property type="term" value="P:interstrand cross-link repair"/>
    <property type="evidence" value="ECO:0007669"/>
    <property type="project" value="TreeGrafter"/>
</dbReference>
<organism evidence="2 3">
    <name type="scientific">Candidatus Accumulibacter aalborgensis</name>
    <dbReference type="NCBI Taxonomy" id="1860102"/>
    <lineage>
        <taxon>Bacteria</taxon>
        <taxon>Pseudomonadati</taxon>
        <taxon>Pseudomonadota</taxon>
        <taxon>Betaproteobacteria</taxon>
        <taxon>Candidatus Accumulibacter</taxon>
    </lineage>
</organism>
<dbReference type="GO" id="GO:0043138">
    <property type="term" value="F:3'-5' DNA helicase activity"/>
    <property type="evidence" value="ECO:0007669"/>
    <property type="project" value="TreeGrafter"/>
</dbReference>
<dbReference type="InterPro" id="IPR027417">
    <property type="entry name" value="P-loop_NTPase"/>
</dbReference>
<dbReference type="PROSITE" id="PS51192">
    <property type="entry name" value="HELICASE_ATP_BIND_1"/>
    <property type="match status" value="1"/>
</dbReference>
<dbReference type="InterPro" id="IPR014001">
    <property type="entry name" value="Helicase_ATP-bd"/>
</dbReference>
<dbReference type="STRING" id="1860102.ACCAA_620014"/>
<dbReference type="PANTHER" id="PTHR47957">
    <property type="entry name" value="ATP-DEPENDENT HELICASE HRQ1"/>
    <property type="match status" value="1"/>
</dbReference>
<dbReference type="AlphaFoldDB" id="A0A1A8XVI2"/>
<evidence type="ECO:0000259" key="1">
    <source>
        <dbReference type="PROSITE" id="PS51192"/>
    </source>
</evidence>
<dbReference type="Proteomes" id="UP000199169">
    <property type="component" value="Unassembled WGS sequence"/>
</dbReference>
<dbReference type="GO" id="GO:0016787">
    <property type="term" value="F:hydrolase activity"/>
    <property type="evidence" value="ECO:0007669"/>
    <property type="project" value="UniProtKB-KW"/>
</dbReference>
<evidence type="ECO:0000313" key="2">
    <source>
        <dbReference type="EMBL" id="SBT08741.1"/>
    </source>
</evidence>
<dbReference type="InterPro" id="IPR011545">
    <property type="entry name" value="DEAD/DEAH_box_helicase_dom"/>
</dbReference>
<dbReference type="PANTHER" id="PTHR47957:SF3">
    <property type="entry name" value="ATP-DEPENDENT HELICASE HRQ1"/>
    <property type="match status" value="1"/>
</dbReference>
<gene>
    <name evidence="2" type="ORF">ACCAA_620014</name>
</gene>
<dbReference type="GO" id="GO:0005524">
    <property type="term" value="F:ATP binding"/>
    <property type="evidence" value="ECO:0007669"/>
    <property type="project" value="InterPro"/>
</dbReference>
<dbReference type="GO" id="GO:0006289">
    <property type="term" value="P:nucleotide-excision repair"/>
    <property type="evidence" value="ECO:0007669"/>
    <property type="project" value="TreeGrafter"/>
</dbReference>
<keyword evidence="2" id="KW-0378">Hydrolase</keyword>
<dbReference type="SMART" id="SM00487">
    <property type="entry name" value="DEXDc"/>
    <property type="match status" value="1"/>
</dbReference>
<evidence type="ECO:0000313" key="3">
    <source>
        <dbReference type="Proteomes" id="UP000199169"/>
    </source>
</evidence>
<reference evidence="3" key="1">
    <citation type="submission" date="2016-06" db="EMBL/GenBank/DDBJ databases">
        <authorList>
            <person name="McIlroy S.J."/>
            <person name="Karst S.M."/>
            <person name="Albertsen M."/>
        </authorList>
    </citation>
    <scope>NUCLEOTIDE SEQUENCE [LARGE SCALE GENOMIC DNA]</scope>
</reference>
<dbReference type="EMBL" id="FLQX01000141">
    <property type="protein sequence ID" value="SBT08741.1"/>
    <property type="molecule type" value="Genomic_DNA"/>
</dbReference>